<evidence type="ECO:0000256" key="8">
    <source>
        <dbReference type="ARBA" id="ARBA00022759"/>
    </source>
</evidence>
<gene>
    <name evidence="14" type="ORF">C1I91_04330</name>
</gene>
<organism evidence="14 15">
    <name type="scientific">Clostridium manihotivorum</name>
    <dbReference type="NCBI Taxonomy" id="2320868"/>
    <lineage>
        <taxon>Bacteria</taxon>
        <taxon>Bacillati</taxon>
        <taxon>Bacillota</taxon>
        <taxon>Clostridia</taxon>
        <taxon>Eubacteriales</taxon>
        <taxon>Clostridiaceae</taxon>
        <taxon>Clostridium</taxon>
    </lineage>
</organism>
<keyword evidence="7" id="KW-0547">Nucleotide-binding</keyword>
<evidence type="ECO:0000313" key="15">
    <source>
        <dbReference type="Proteomes" id="UP000286268"/>
    </source>
</evidence>
<dbReference type="GO" id="GO:0046872">
    <property type="term" value="F:metal ion binding"/>
    <property type="evidence" value="ECO:0007669"/>
    <property type="project" value="UniProtKB-KW"/>
</dbReference>
<keyword evidence="11" id="KW-0238">DNA-binding</keyword>
<evidence type="ECO:0000256" key="5">
    <source>
        <dbReference type="ARBA" id="ARBA00022722"/>
    </source>
</evidence>
<dbReference type="GO" id="GO:0016779">
    <property type="term" value="F:nucleotidyltransferase activity"/>
    <property type="evidence" value="ECO:0007669"/>
    <property type="project" value="UniProtKB-KW"/>
</dbReference>
<evidence type="ECO:0000256" key="11">
    <source>
        <dbReference type="ARBA" id="ARBA00023125"/>
    </source>
</evidence>
<keyword evidence="10" id="KW-0190">Covalent protein-DNA linkage</keyword>
<evidence type="ECO:0000256" key="6">
    <source>
        <dbReference type="ARBA" id="ARBA00022723"/>
    </source>
</evidence>
<dbReference type="InterPro" id="IPR049912">
    <property type="entry name" value="CRESS_DNA_REP"/>
</dbReference>
<dbReference type="InterPro" id="IPR000605">
    <property type="entry name" value="Helicase_SF3_ssDNA/RNA_vir"/>
</dbReference>
<evidence type="ECO:0000256" key="1">
    <source>
        <dbReference type="ARBA" id="ARBA00001936"/>
    </source>
</evidence>
<dbReference type="Proteomes" id="UP000286268">
    <property type="component" value="Chromosome"/>
</dbReference>
<keyword evidence="12" id="KW-0511">Multifunctional enzyme</keyword>
<dbReference type="Pfam" id="PF00910">
    <property type="entry name" value="RNA_helicase"/>
    <property type="match status" value="1"/>
</dbReference>
<evidence type="ECO:0000256" key="12">
    <source>
        <dbReference type="ARBA" id="ARBA00023268"/>
    </source>
</evidence>
<protein>
    <recommendedName>
        <fullName evidence="13">CRESS-DNA virus Rep endonuclease domain-containing protein</fullName>
    </recommendedName>
</protein>
<keyword evidence="4" id="KW-0235">DNA replication</keyword>
<dbReference type="GO" id="GO:0003677">
    <property type="term" value="F:DNA binding"/>
    <property type="evidence" value="ECO:0007669"/>
    <property type="project" value="UniProtKB-KW"/>
</dbReference>
<name>A0A3R5QRY7_9CLOT</name>
<keyword evidence="15" id="KW-1185">Reference proteome</keyword>
<keyword evidence="3" id="KW-0548">Nucleotidyltransferase</keyword>
<dbReference type="GO" id="GO:0003723">
    <property type="term" value="F:RNA binding"/>
    <property type="evidence" value="ECO:0007669"/>
    <property type="project" value="InterPro"/>
</dbReference>
<dbReference type="Pfam" id="PF02407">
    <property type="entry name" value="Viral_Rep"/>
    <property type="match status" value="1"/>
</dbReference>
<keyword evidence="6" id="KW-0479">Metal-binding</keyword>
<dbReference type="KEGG" id="cmah:C1I91_04330"/>
<dbReference type="GO" id="GO:0016787">
    <property type="term" value="F:hydrolase activity"/>
    <property type="evidence" value="ECO:0007669"/>
    <property type="project" value="UniProtKB-KW"/>
</dbReference>
<dbReference type="GO" id="GO:0006260">
    <property type="term" value="P:DNA replication"/>
    <property type="evidence" value="ECO:0007669"/>
    <property type="project" value="UniProtKB-KW"/>
</dbReference>
<evidence type="ECO:0000256" key="2">
    <source>
        <dbReference type="ARBA" id="ARBA00022679"/>
    </source>
</evidence>
<reference evidence="14 15" key="1">
    <citation type="submission" date="2018-01" db="EMBL/GenBank/DDBJ databases">
        <title>Genome Sequencing and Assembly of Anaerobacter polyendosporus strain CT4.</title>
        <authorList>
            <person name="Tachaapaikoon C."/>
            <person name="Sutheeworapong S."/>
            <person name="Jenjaroenpun P."/>
            <person name="Wongsurawat T."/>
            <person name="Nookeaw I."/>
            <person name="Cheawchanlertfa P."/>
            <person name="Kosugi A."/>
            <person name="Cheevadhanarak S."/>
            <person name="Ratanakhanokchai K."/>
        </authorList>
    </citation>
    <scope>NUCLEOTIDE SEQUENCE [LARGE SCALE GENOMIC DNA]</scope>
    <source>
        <strain evidence="14 15">CT4</strain>
    </source>
</reference>
<evidence type="ECO:0000256" key="10">
    <source>
        <dbReference type="ARBA" id="ARBA00023124"/>
    </source>
</evidence>
<evidence type="ECO:0000256" key="3">
    <source>
        <dbReference type="ARBA" id="ARBA00022695"/>
    </source>
</evidence>
<dbReference type="AlphaFoldDB" id="A0A3R5QRY7"/>
<comment type="cofactor">
    <cofactor evidence="1">
        <name>Mn(2+)</name>
        <dbReference type="ChEBI" id="CHEBI:29035"/>
    </cofactor>
</comment>
<accession>A0A3R5QRY7</accession>
<proteinExistence type="predicted"/>
<feature type="domain" description="CRESS-DNA virus Rep endonuclease" evidence="13">
    <location>
        <begin position="51"/>
        <end position="153"/>
    </location>
</feature>
<dbReference type="GO" id="GO:0003724">
    <property type="term" value="F:RNA helicase activity"/>
    <property type="evidence" value="ECO:0007669"/>
    <property type="project" value="InterPro"/>
</dbReference>
<dbReference type="EMBL" id="CP025746">
    <property type="protein sequence ID" value="QAA30954.1"/>
    <property type="molecule type" value="Genomic_DNA"/>
</dbReference>
<keyword evidence="5" id="KW-0540">Nuclease</keyword>
<sequence length="366" mass="43083">MVERLVLPAPYKTNTKLLLNPYSIRISSTIYLCNHKCTKCTIRKGGYMQKDKQSDMYQITINNPINYGFSHNEIKEILISNFKTLEYFCMADEEGSTFHTHIFVCLTSRVRFSKIKKYFPKAHIEAVKGNVSENIAYIKKSGKWENDTKHGTSIKDSYEEWGEIPSNNKGKLRDMEELYQMVLDGWSNSEIIAKNQDYILQIDKLDKLRTIILTERFKGTRRLDLEVTYCYGVTGSGKTRSVLDEFGDYNVYRVTDYSHPFDSYNCQPVIVFDEFRSSLTIKDMLNYCDIYPLELPARFSNKYACFTKVFIISNWSLEMQYKDLQQIDKESWNAFLRRIKKVKVYYKDNVVSYDSITTYLNREMEL</sequence>
<dbReference type="GO" id="GO:0000166">
    <property type="term" value="F:nucleotide binding"/>
    <property type="evidence" value="ECO:0007669"/>
    <property type="project" value="UniProtKB-KW"/>
</dbReference>
<keyword evidence="2" id="KW-0808">Transferase</keyword>
<dbReference type="Gene3D" id="3.40.1310.20">
    <property type="match status" value="1"/>
</dbReference>
<keyword evidence="9" id="KW-0378">Hydrolase</keyword>
<evidence type="ECO:0000313" key="14">
    <source>
        <dbReference type="EMBL" id="QAA30954.1"/>
    </source>
</evidence>
<evidence type="ECO:0000256" key="4">
    <source>
        <dbReference type="ARBA" id="ARBA00022705"/>
    </source>
</evidence>
<keyword evidence="8" id="KW-0255">Endonuclease</keyword>
<dbReference type="GO" id="GO:0004519">
    <property type="term" value="F:endonuclease activity"/>
    <property type="evidence" value="ECO:0007669"/>
    <property type="project" value="UniProtKB-KW"/>
</dbReference>
<dbReference type="PROSITE" id="PS52020">
    <property type="entry name" value="CRESS_DNA_REP"/>
    <property type="match status" value="1"/>
</dbReference>
<dbReference type="OrthoDB" id="2217019at2"/>
<evidence type="ECO:0000256" key="7">
    <source>
        <dbReference type="ARBA" id="ARBA00022741"/>
    </source>
</evidence>
<evidence type="ECO:0000259" key="13">
    <source>
        <dbReference type="PROSITE" id="PS52020"/>
    </source>
</evidence>
<evidence type="ECO:0000256" key="9">
    <source>
        <dbReference type="ARBA" id="ARBA00022801"/>
    </source>
</evidence>